<reference evidence="7 8" key="1">
    <citation type="submission" date="2019-08" db="EMBL/GenBank/DDBJ databases">
        <authorList>
            <person name="Guy L."/>
        </authorList>
    </citation>
    <scope>NUCLEOTIDE SEQUENCE [LARGE SCALE GENOMIC DNA]</scope>
    <source>
        <strain evidence="7 8">SGT-108</strain>
    </source>
</reference>
<keyword evidence="2" id="KW-0158">Chromosome</keyword>
<gene>
    <name evidence="7" type="ORF">AQUSIP_19020</name>
</gene>
<dbReference type="GO" id="GO:0032259">
    <property type="term" value="P:methylation"/>
    <property type="evidence" value="ECO:0007669"/>
    <property type="project" value="UniProtKB-KW"/>
</dbReference>
<dbReference type="InterPro" id="IPR046341">
    <property type="entry name" value="SET_dom_sf"/>
</dbReference>
<dbReference type="InterPro" id="IPR001214">
    <property type="entry name" value="SET_dom"/>
</dbReference>
<evidence type="ECO:0000256" key="1">
    <source>
        <dbReference type="ARBA" id="ARBA00004286"/>
    </source>
</evidence>
<feature type="domain" description="SET" evidence="6">
    <location>
        <begin position="12"/>
        <end position="116"/>
    </location>
</feature>
<dbReference type="InterPro" id="IPR050777">
    <property type="entry name" value="SET2_Histone-Lys_MeTrsfase"/>
</dbReference>
<evidence type="ECO:0000256" key="3">
    <source>
        <dbReference type="ARBA" id="ARBA00022603"/>
    </source>
</evidence>
<dbReference type="KEGG" id="asip:AQUSIP_19020"/>
<dbReference type="PANTHER" id="PTHR22884">
    <property type="entry name" value="SET DOMAIN PROTEINS"/>
    <property type="match status" value="1"/>
</dbReference>
<proteinExistence type="predicted"/>
<dbReference type="GO" id="GO:0005694">
    <property type="term" value="C:chromosome"/>
    <property type="evidence" value="ECO:0007669"/>
    <property type="project" value="UniProtKB-SubCell"/>
</dbReference>
<keyword evidence="8" id="KW-1185">Reference proteome</keyword>
<dbReference type="OrthoDB" id="9790349at2"/>
<name>A0A5E4PJ36_9COXI</name>
<protein>
    <recommendedName>
        <fullName evidence="6">SET domain-containing protein</fullName>
    </recommendedName>
</protein>
<evidence type="ECO:0000259" key="6">
    <source>
        <dbReference type="PROSITE" id="PS50280"/>
    </source>
</evidence>
<dbReference type="AlphaFoldDB" id="A0A5E4PJ36"/>
<evidence type="ECO:0000256" key="2">
    <source>
        <dbReference type="ARBA" id="ARBA00022454"/>
    </source>
</evidence>
<dbReference type="RefSeq" id="WP_148339892.1">
    <property type="nucleotide sequence ID" value="NZ_LR699119.1"/>
</dbReference>
<evidence type="ECO:0000256" key="5">
    <source>
        <dbReference type="ARBA" id="ARBA00022691"/>
    </source>
</evidence>
<keyword evidence="3" id="KW-0489">Methyltransferase</keyword>
<dbReference type="SMART" id="SM00317">
    <property type="entry name" value="SET"/>
    <property type="match status" value="1"/>
</dbReference>
<comment type="subcellular location">
    <subcellularLocation>
        <location evidence="1">Chromosome</location>
    </subcellularLocation>
</comment>
<dbReference type="SUPFAM" id="SSF82199">
    <property type="entry name" value="SET domain"/>
    <property type="match status" value="1"/>
</dbReference>
<dbReference type="PROSITE" id="PS50280">
    <property type="entry name" value="SET"/>
    <property type="match status" value="1"/>
</dbReference>
<sequence length="174" mass="19150">MQKNTKVDVEPEILEIRSSGISGKGSFAARYIKRGEFIIALAGEAIVTQDVEPHCAGLGISGDDPLQIGDKVFLILDYKSKTINHSCQPNAGIRYKSELYAVRDIQAGEEITYDYSTTSGILDKWTMNCGCHANGCRQTIGNVLSIPSETLDHYLNLNVLPDYIKLQLKLSGRL</sequence>
<dbReference type="EMBL" id="LR699119">
    <property type="protein sequence ID" value="VVC76585.1"/>
    <property type="molecule type" value="Genomic_DNA"/>
</dbReference>
<accession>A0A5E4PJ36</accession>
<organism evidence="7 8">
    <name type="scientific">Aquicella siphonis</name>
    <dbReference type="NCBI Taxonomy" id="254247"/>
    <lineage>
        <taxon>Bacteria</taxon>
        <taxon>Pseudomonadati</taxon>
        <taxon>Pseudomonadota</taxon>
        <taxon>Gammaproteobacteria</taxon>
        <taxon>Legionellales</taxon>
        <taxon>Coxiellaceae</taxon>
        <taxon>Aquicella</taxon>
    </lineage>
</organism>
<keyword evidence="5" id="KW-0949">S-adenosyl-L-methionine</keyword>
<dbReference type="Gene3D" id="2.170.270.10">
    <property type="entry name" value="SET domain"/>
    <property type="match status" value="1"/>
</dbReference>
<evidence type="ECO:0000313" key="8">
    <source>
        <dbReference type="Proteomes" id="UP000324194"/>
    </source>
</evidence>
<dbReference type="Pfam" id="PF00856">
    <property type="entry name" value="SET"/>
    <property type="match status" value="1"/>
</dbReference>
<evidence type="ECO:0000256" key="4">
    <source>
        <dbReference type="ARBA" id="ARBA00022679"/>
    </source>
</evidence>
<keyword evidence="4" id="KW-0808">Transferase</keyword>
<evidence type="ECO:0000313" key="7">
    <source>
        <dbReference type="EMBL" id="VVC76585.1"/>
    </source>
</evidence>
<dbReference type="GO" id="GO:0008168">
    <property type="term" value="F:methyltransferase activity"/>
    <property type="evidence" value="ECO:0007669"/>
    <property type="project" value="UniProtKB-KW"/>
</dbReference>
<dbReference type="Proteomes" id="UP000324194">
    <property type="component" value="Chromosome 1"/>
</dbReference>